<keyword evidence="8" id="KW-1185">Reference proteome</keyword>
<keyword evidence="4 5" id="KW-0472">Membrane</keyword>
<evidence type="ECO:0000256" key="2">
    <source>
        <dbReference type="ARBA" id="ARBA00022692"/>
    </source>
</evidence>
<dbReference type="RefSeq" id="WP_095043733.1">
    <property type="nucleotide sequence ID" value="NZ_LN890655.1"/>
</dbReference>
<feature type="transmembrane region" description="Helical" evidence="5">
    <location>
        <begin position="360"/>
        <end position="381"/>
    </location>
</feature>
<sequence>MLRRIGIIIRKELVDNLRDRRSVGNALFAVLINPLLYIVLFGFLNRTFTEQAERPLELYVSGAANAPNLVQFLDQNNVDIREAPDDAEAAVRRGELGLVLLIPDDFGQKFRDGEPAQVQLLIDESSQSSNLAVGRAQGLIGQYSAQIGNLRLLARGVSPAVAVAVPVEMVNVAPQEAEGGSSVVLNLLPVVMMTAAFYGGFYLAVDTTAGERERKSLEPLLLNPVPRWEFLMGKFLAVFAFTLLATFLATALFLVLLGVPQVQEFTAIRVSVGWNVILTAMALMIPVVFMAVALEMAIGSYARSVKEASTYAQLVAFAGFLPSLFLSVLPIRPQSWMYLIPTVGQLYFINDTARGLPLNWMQVILCSAITLGIGIAALIVAMRFYNQERILLGTATA</sequence>
<keyword evidence="2 5" id="KW-0812">Transmembrane</keyword>
<organism evidence="7 8">
    <name type="scientific">Candidatus Promineifilum breve</name>
    <dbReference type="NCBI Taxonomy" id="1806508"/>
    <lineage>
        <taxon>Bacteria</taxon>
        <taxon>Bacillati</taxon>
        <taxon>Chloroflexota</taxon>
        <taxon>Ardenticatenia</taxon>
        <taxon>Candidatus Promineifilales</taxon>
        <taxon>Candidatus Promineifilaceae</taxon>
        <taxon>Candidatus Promineifilum</taxon>
    </lineage>
</organism>
<dbReference type="InterPro" id="IPR013525">
    <property type="entry name" value="ABC2_TM"/>
</dbReference>
<evidence type="ECO:0000256" key="5">
    <source>
        <dbReference type="SAM" id="Phobius"/>
    </source>
</evidence>
<dbReference type="KEGG" id="pbf:CFX0092_A2521"/>
<dbReference type="Gene3D" id="3.40.1710.10">
    <property type="entry name" value="abc type-2 transporter like domain"/>
    <property type="match status" value="1"/>
</dbReference>
<evidence type="ECO:0000256" key="1">
    <source>
        <dbReference type="ARBA" id="ARBA00004141"/>
    </source>
</evidence>
<evidence type="ECO:0000256" key="4">
    <source>
        <dbReference type="ARBA" id="ARBA00023136"/>
    </source>
</evidence>
<dbReference type="PANTHER" id="PTHR43471:SF3">
    <property type="entry name" value="ABC TRANSPORTER PERMEASE PROTEIN NATB"/>
    <property type="match status" value="1"/>
</dbReference>
<evidence type="ECO:0000313" key="7">
    <source>
        <dbReference type="EMBL" id="CUS04399.2"/>
    </source>
</evidence>
<dbReference type="GO" id="GO:0140359">
    <property type="term" value="F:ABC-type transporter activity"/>
    <property type="evidence" value="ECO:0007669"/>
    <property type="project" value="InterPro"/>
</dbReference>
<feature type="transmembrane region" description="Helical" evidence="5">
    <location>
        <begin position="235"/>
        <end position="256"/>
    </location>
</feature>
<proteinExistence type="predicted"/>
<accession>A0A160T4Q7</accession>
<dbReference type="OrthoDB" id="157137at2"/>
<evidence type="ECO:0000256" key="3">
    <source>
        <dbReference type="ARBA" id="ARBA00022989"/>
    </source>
</evidence>
<evidence type="ECO:0000259" key="6">
    <source>
        <dbReference type="Pfam" id="PF12698"/>
    </source>
</evidence>
<dbReference type="Proteomes" id="UP000215027">
    <property type="component" value="Chromosome I"/>
</dbReference>
<feature type="domain" description="ABC-2 type transporter transmembrane" evidence="6">
    <location>
        <begin position="27"/>
        <end position="381"/>
    </location>
</feature>
<dbReference type="EMBL" id="LN890655">
    <property type="protein sequence ID" value="CUS04399.2"/>
    <property type="molecule type" value="Genomic_DNA"/>
</dbReference>
<dbReference type="AlphaFoldDB" id="A0A160T4Q7"/>
<feature type="transmembrane region" description="Helical" evidence="5">
    <location>
        <begin position="276"/>
        <end position="298"/>
    </location>
</feature>
<reference evidence="7" key="1">
    <citation type="submission" date="2016-01" db="EMBL/GenBank/DDBJ databases">
        <authorList>
            <person name="Mcilroy J.S."/>
            <person name="Karst M S."/>
            <person name="Albertsen M."/>
        </authorList>
    </citation>
    <scope>NUCLEOTIDE SEQUENCE</scope>
    <source>
        <strain evidence="7">Cfx-K</strain>
    </source>
</reference>
<protein>
    <submittedName>
        <fullName evidence="7">Na+ ABC transporter permease protein</fullName>
    </submittedName>
</protein>
<evidence type="ECO:0000313" key="8">
    <source>
        <dbReference type="Proteomes" id="UP000215027"/>
    </source>
</evidence>
<dbReference type="GO" id="GO:0016020">
    <property type="term" value="C:membrane"/>
    <property type="evidence" value="ECO:0007669"/>
    <property type="project" value="UniProtKB-SubCell"/>
</dbReference>
<keyword evidence="3 5" id="KW-1133">Transmembrane helix</keyword>
<feature type="transmembrane region" description="Helical" evidence="5">
    <location>
        <begin position="183"/>
        <end position="205"/>
    </location>
</feature>
<dbReference type="Pfam" id="PF12698">
    <property type="entry name" value="ABC2_membrane_3"/>
    <property type="match status" value="1"/>
</dbReference>
<comment type="subcellular location">
    <subcellularLocation>
        <location evidence="1">Membrane</location>
        <topology evidence="1">Multi-pass membrane protein</topology>
    </subcellularLocation>
</comment>
<dbReference type="PANTHER" id="PTHR43471">
    <property type="entry name" value="ABC TRANSPORTER PERMEASE"/>
    <property type="match status" value="1"/>
</dbReference>
<gene>
    <name evidence="7" type="ORF">CFX0092_A2521</name>
</gene>
<name>A0A160T4Q7_9CHLR</name>
<feature type="transmembrane region" description="Helical" evidence="5">
    <location>
        <begin position="310"/>
        <end position="331"/>
    </location>
</feature>
<feature type="transmembrane region" description="Helical" evidence="5">
    <location>
        <begin position="26"/>
        <end position="44"/>
    </location>
</feature>